<organism evidence="2 3">
    <name type="scientific">Echria macrotheca</name>
    <dbReference type="NCBI Taxonomy" id="438768"/>
    <lineage>
        <taxon>Eukaryota</taxon>
        <taxon>Fungi</taxon>
        <taxon>Dikarya</taxon>
        <taxon>Ascomycota</taxon>
        <taxon>Pezizomycotina</taxon>
        <taxon>Sordariomycetes</taxon>
        <taxon>Sordariomycetidae</taxon>
        <taxon>Sordariales</taxon>
        <taxon>Schizotheciaceae</taxon>
        <taxon>Echria</taxon>
    </lineage>
</organism>
<feature type="region of interest" description="Disordered" evidence="1">
    <location>
        <begin position="1"/>
        <end position="26"/>
    </location>
</feature>
<name>A0AAJ0B0X4_9PEZI</name>
<gene>
    <name evidence="2" type="ORF">QBC47DRAFT_407736</name>
</gene>
<feature type="compositionally biased region" description="Basic and acidic residues" evidence="1">
    <location>
        <begin position="15"/>
        <end position="26"/>
    </location>
</feature>
<evidence type="ECO:0000313" key="2">
    <source>
        <dbReference type="EMBL" id="KAK1749664.1"/>
    </source>
</evidence>
<accession>A0AAJ0B0X4</accession>
<proteinExistence type="predicted"/>
<dbReference type="EMBL" id="MU839853">
    <property type="protein sequence ID" value="KAK1749664.1"/>
    <property type="molecule type" value="Genomic_DNA"/>
</dbReference>
<evidence type="ECO:0000256" key="1">
    <source>
        <dbReference type="SAM" id="MobiDB-lite"/>
    </source>
</evidence>
<keyword evidence="3" id="KW-1185">Reference proteome</keyword>
<dbReference type="AlphaFoldDB" id="A0AAJ0B0X4"/>
<dbReference type="Proteomes" id="UP001239445">
    <property type="component" value="Unassembled WGS sequence"/>
</dbReference>
<comment type="caution">
    <text evidence="2">The sequence shown here is derived from an EMBL/GenBank/DDBJ whole genome shotgun (WGS) entry which is preliminary data.</text>
</comment>
<protein>
    <submittedName>
        <fullName evidence="2">Uncharacterized protein</fullName>
    </submittedName>
</protein>
<sequence length="58" mass="6646">MVKQAAKHMPPGKLTTEHPAKTEDAKAKQQRLALGFRFGMRFNSFKVLNQACARPWYL</sequence>
<evidence type="ECO:0000313" key="3">
    <source>
        <dbReference type="Proteomes" id="UP001239445"/>
    </source>
</evidence>
<reference evidence="2" key="1">
    <citation type="submission" date="2023-06" db="EMBL/GenBank/DDBJ databases">
        <title>Genome-scale phylogeny and comparative genomics of the fungal order Sordariales.</title>
        <authorList>
            <consortium name="Lawrence Berkeley National Laboratory"/>
            <person name="Hensen N."/>
            <person name="Bonometti L."/>
            <person name="Westerberg I."/>
            <person name="Brannstrom I.O."/>
            <person name="Guillou S."/>
            <person name="Cros-Aarteil S."/>
            <person name="Calhoun S."/>
            <person name="Haridas S."/>
            <person name="Kuo A."/>
            <person name="Mondo S."/>
            <person name="Pangilinan J."/>
            <person name="Riley R."/>
            <person name="Labutti K."/>
            <person name="Andreopoulos B."/>
            <person name="Lipzen A."/>
            <person name="Chen C."/>
            <person name="Yanf M."/>
            <person name="Daum C."/>
            <person name="Ng V."/>
            <person name="Clum A."/>
            <person name="Steindorff A."/>
            <person name="Ohm R."/>
            <person name="Martin F."/>
            <person name="Silar P."/>
            <person name="Natvig D."/>
            <person name="Lalanne C."/>
            <person name="Gautier V."/>
            <person name="Ament-Velasquez S.L."/>
            <person name="Kruys A."/>
            <person name="Hutchinson M.I."/>
            <person name="Powell A.J."/>
            <person name="Barry K."/>
            <person name="Miller A.N."/>
            <person name="Grigoriev I.V."/>
            <person name="Debuchy R."/>
            <person name="Gladieux P."/>
            <person name="Thoren M.H."/>
            <person name="Johannesson H."/>
        </authorList>
    </citation>
    <scope>NUCLEOTIDE SEQUENCE</scope>
    <source>
        <strain evidence="2">PSN4</strain>
    </source>
</reference>